<dbReference type="AlphaFoldDB" id="A0A6C0FBY4"/>
<evidence type="ECO:0000256" key="1">
    <source>
        <dbReference type="SAM" id="Phobius"/>
    </source>
</evidence>
<sequence>MMQDFINTVFGPLDYRFCDYFFILSVLGFVMLVVLLVSSLIVGLTKGKGLDYYMQVLFIALGYLIFYFQNRLLNTMCLASLK</sequence>
<organism evidence="2">
    <name type="scientific">viral metagenome</name>
    <dbReference type="NCBI Taxonomy" id="1070528"/>
    <lineage>
        <taxon>unclassified sequences</taxon>
        <taxon>metagenomes</taxon>
        <taxon>organismal metagenomes</taxon>
    </lineage>
</organism>
<proteinExistence type="predicted"/>
<feature type="transmembrane region" description="Helical" evidence="1">
    <location>
        <begin position="50"/>
        <end position="68"/>
    </location>
</feature>
<keyword evidence="1" id="KW-0472">Membrane</keyword>
<keyword evidence="1" id="KW-0812">Transmembrane</keyword>
<evidence type="ECO:0000313" key="2">
    <source>
        <dbReference type="EMBL" id="QHT38059.1"/>
    </source>
</evidence>
<keyword evidence="1" id="KW-1133">Transmembrane helix</keyword>
<accession>A0A6C0FBY4</accession>
<reference evidence="2" key="1">
    <citation type="journal article" date="2020" name="Nature">
        <title>Giant virus diversity and host interactions through global metagenomics.</title>
        <authorList>
            <person name="Schulz F."/>
            <person name="Roux S."/>
            <person name="Paez-Espino D."/>
            <person name="Jungbluth S."/>
            <person name="Walsh D.A."/>
            <person name="Denef V.J."/>
            <person name="McMahon K.D."/>
            <person name="Konstantinidis K.T."/>
            <person name="Eloe-Fadrosh E.A."/>
            <person name="Kyrpides N.C."/>
            <person name="Woyke T."/>
        </authorList>
    </citation>
    <scope>NUCLEOTIDE SEQUENCE</scope>
    <source>
        <strain evidence="2">GVMAG-S-ERX556049-19</strain>
    </source>
</reference>
<dbReference type="EMBL" id="MN738824">
    <property type="protein sequence ID" value="QHT38059.1"/>
    <property type="molecule type" value="Genomic_DNA"/>
</dbReference>
<name>A0A6C0FBY4_9ZZZZ</name>
<feature type="transmembrane region" description="Helical" evidence="1">
    <location>
        <begin position="20"/>
        <end position="43"/>
    </location>
</feature>
<protein>
    <submittedName>
        <fullName evidence="2">Uncharacterized protein</fullName>
    </submittedName>
</protein>